<keyword evidence="4" id="KW-1185">Reference proteome</keyword>
<feature type="compositionally biased region" description="Low complexity" evidence="1">
    <location>
        <begin position="32"/>
        <end position="50"/>
    </location>
</feature>
<feature type="signal peptide" evidence="2">
    <location>
        <begin position="1"/>
        <end position="29"/>
    </location>
</feature>
<proteinExistence type="predicted"/>
<accession>A0ABN6PTG5</accession>
<evidence type="ECO:0008006" key="5">
    <source>
        <dbReference type="Google" id="ProtNLM"/>
    </source>
</evidence>
<evidence type="ECO:0000313" key="3">
    <source>
        <dbReference type="EMBL" id="BDI07682.1"/>
    </source>
</evidence>
<dbReference type="Proteomes" id="UP001057498">
    <property type="component" value="Chromosome"/>
</dbReference>
<evidence type="ECO:0000256" key="2">
    <source>
        <dbReference type="SAM" id="SignalP"/>
    </source>
</evidence>
<feature type="chain" id="PRO_5045041582" description="Translation initiation factor IF-2" evidence="2">
    <location>
        <begin position="30"/>
        <end position="110"/>
    </location>
</feature>
<reference evidence="3" key="1">
    <citation type="submission" date="2022-04" db="EMBL/GenBank/DDBJ databases">
        <title>Whole genome sequence of Sphaerotilus sp. FB-5.</title>
        <authorList>
            <person name="Takeda M."/>
            <person name="Narihara S."/>
            <person name="Akimoto M."/>
            <person name="Akimoto R."/>
            <person name="Nishiyashiki S."/>
            <person name="Murakami T."/>
        </authorList>
    </citation>
    <scope>NUCLEOTIDE SEQUENCE</scope>
    <source>
        <strain evidence="3">FB-5</strain>
    </source>
</reference>
<feature type="compositionally biased region" description="Gly residues" evidence="1">
    <location>
        <begin position="91"/>
        <end position="110"/>
    </location>
</feature>
<feature type="region of interest" description="Disordered" evidence="1">
    <location>
        <begin position="30"/>
        <end position="110"/>
    </location>
</feature>
<feature type="compositionally biased region" description="Polar residues" evidence="1">
    <location>
        <begin position="67"/>
        <end position="77"/>
    </location>
</feature>
<protein>
    <recommendedName>
        <fullName evidence="5">Translation initiation factor IF-2</fullName>
    </recommendedName>
</protein>
<keyword evidence="2" id="KW-0732">Signal</keyword>
<dbReference type="EMBL" id="AP025730">
    <property type="protein sequence ID" value="BDI07682.1"/>
    <property type="molecule type" value="Genomic_DNA"/>
</dbReference>
<name>A0ABN6PTG5_9BURK</name>
<evidence type="ECO:0000313" key="4">
    <source>
        <dbReference type="Proteomes" id="UP001057498"/>
    </source>
</evidence>
<organism evidence="3 4">
    <name type="scientific">Sphaerotilus microaerophilus</name>
    <dbReference type="NCBI Taxonomy" id="2914710"/>
    <lineage>
        <taxon>Bacteria</taxon>
        <taxon>Pseudomonadati</taxon>
        <taxon>Pseudomonadota</taxon>
        <taxon>Betaproteobacteria</taxon>
        <taxon>Burkholderiales</taxon>
        <taxon>Sphaerotilaceae</taxon>
        <taxon>Sphaerotilus</taxon>
    </lineage>
</organism>
<gene>
    <name evidence="3" type="ORF">CATMQ487_46520</name>
</gene>
<sequence length="110" mass="11158">MTTLLICPTATRFSWALALLLTTTAVAHAEPRSVAPEEPAASAPLGAASAVRMERAGPPWGAGYEQRQAQRPGTSPSWPVPQGGSPPWGRGAMGGGLGGDRGGAGRGRGR</sequence>
<evidence type="ECO:0000256" key="1">
    <source>
        <dbReference type="SAM" id="MobiDB-lite"/>
    </source>
</evidence>